<evidence type="ECO:0000313" key="2">
    <source>
        <dbReference type="EMBL" id="MXO86214.1"/>
    </source>
</evidence>
<protein>
    <submittedName>
        <fullName evidence="2">Uncharacterized protein</fullName>
    </submittedName>
</protein>
<comment type="caution">
    <text evidence="2">The sequence shown here is derived from an EMBL/GenBank/DDBJ whole genome shotgun (WGS) entry which is preliminary data.</text>
</comment>
<proteinExistence type="predicted"/>
<dbReference type="AlphaFoldDB" id="A0A844ZF87"/>
<name>A0A844ZF87_9SPHN</name>
<reference evidence="2 3" key="1">
    <citation type="submission" date="2019-12" db="EMBL/GenBank/DDBJ databases">
        <title>Genomic-based taxomic classification of the family Erythrobacteraceae.</title>
        <authorList>
            <person name="Xu L."/>
        </authorList>
    </citation>
    <scope>NUCLEOTIDE SEQUENCE [LARGE SCALE GENOMIC DNA]</scope>
    <source>
        <strain evidence="2 3">MCCC 1A09962</strain>
    </source>
</reference>
<feature type="transmembrane region" description="Helical" evidence="1">
    <location>
        <begin position="12"/>
        <end position="33"/>
    </location>
</feature>
<evidence type="ECO:0000256" key="1">
    <source>
        <dbReference type="SAM" id="Phobius"/>
    </source>
</evidence>
<keyword evidence="1" id="KW-0472">Membrane</keyword>
<dbReference type="Proteomes" id="UP000433104">
    <property type="component" value="Unassembled WGS sequence"/>
</dbReference>
<dbReference type="RefSeq" id="WP_160682861.1">
    <property type="nucleotide sequence ID" value="NZ_WTYW01000002.1"/>
</dbReference>
<evidence type="ECO:0000313" key="3">
    <source>
        <dbReference type="Proteomes" id="UP000433104"/>
    </source>
</evidence>
<gene>
    <name evidence="2" type="ORF">GRI38_09250</name>
</gene>
<organism evidence="2 3">
    <name type="scientific">Parapontixanthobacter aurantiacus</name>
    <dbReference type="NCBI Taxonomy" id="1463599"/>
    <lineage>
        <taxon>Bacteria</taxon>
        <taxon>Pseudomonadati</taxon>
        <taxon>Pseudomonadota</taxon>
        <taxon>Alphaproteobacteria</taxon>
        <taxon>Sphingomonadales</taxon>
        <taxon>Erythrobacteraceae</taxon>
        <taxon>Parapontixanthobacter</taxon>
    </lineage>
</organism>
<keyword evidence="1" id="KW-1133">Transmembrane helix</keyword>
<keyword evidence="3" id="KW-1185">Reference proteome</keyword>
<feature type="transmembrane region" description="Helical" evidence="1">
    <location>
        <begin position="39"/>
        <end position="56"/>
    </location>
</feature>
<keyword evidence="1" id="KW-0812">Transmembrane</keyword>
<sequence length="157" mass="17525">MAICYYRAMYKGTLELGLGLLLIVMGISMWVLADDTFNLLHPFLIVAGAFLIWRGWNRANLHREGNRALSNKAALPGNLTLGKPLSYDDDHAELIFTVGTSRWRFRAEPGDVSVFESHPDFVLPATAYLGSDGTIRAVETKRRRLHLLTVPVPVDSD</sequence>
<dbReference type="EMBL" id="WTYW01000002">
    <property type="protein sequence ID" value="MXO86214.1"/>
    <property type="molecule type" value="Genomic_DNA"/>
</dbReference>
<accession>A0A844ZF87</accession>